<protein>
    <recommendedName>
        <fullName evidence="1">F-box domain-containing protein</fullName>
    </recommendedName>
</protein>
<dbReference type="Proteomes" id="UP000053477">
    <property type="component" value="Unassembled WGS sequence"/>
</dbReference>
<reference evidence="2 3" key="1">
    <citation type="submission" date="2015-04" db="EMBL/GenBank/DDBJ databases">
        <title>Complete genome sequence of Schizopora paradoxa KUC8140, a cosmopolitan wood degrader in East Asia.</title>
        <authorList>
            <consortium name="DOE Joint Genome Institute"/>
            <person name="Min B."/>
            <person name="Park H."/>
            <person name="Jang Y."/>
            <person name="Kim J.-J."/>
            <person name="Kim K.H."/>
            <person name="Pangilinan J."/>
            <person name="Lipzen A."/>
            <person name="Riley R."/>
            <person name="Grigoriev I.V."/>
            <person name="Spatafora J.W."/>
            <person name="Choi I.-G."/>
        </authorList>
    </citation>
    <scope>NUCLEOTIDE SEQUENCE [LARGE SCALE GENOMIC DNA]</scope>
    <source>
        <strain evidence="2 3">KUC8140</strain>
    </source>
</reference>
<dbReference type="Pfam" id="PF00646">
    <property type="entry name" value="F-box"/>
    <property type="match status" value="1"/>
</dbReference>
<dbReference type="InterPro" id="IPR036047">
    <property type="entry name" value="F-box-like_dom_sf"/>
</dbReference>
<dbReference type="SUPFAM" id="SSF81383">
    <property type="entry name" value="F-box domain"/>
    <property type="match status" value="1"/>
</dbReference>
<evidence type="ECO:0000313" key="2">
    <source>
        <dbReference type="EMBL" id="KLO12172.1"/>
    </source>
</evidence>
<dbReference type="PROSITE" id="PS50181">
    <property type="entry name" value="FBOX"/>
    <property type="match status" value="1"/>
</dbReference>
<dbReference type="InterPro" id="IPR001810">
    <property type="entry name" value="F-box_dom"/>
</dbReference>
<dbReference type="InParanoid" id="A0A0H2RKL0"/>
<dbReference type="STRING" id="27342.A0A0H2RKL0"/>
<keyword evidence="3" id="KW-1185">Reference proteome</keyword>
<feature type="domain" description="F-box" evidence="1">
    <location>
        <begin position="1"/>
        <end position="46"/>
    </location>
</feature>
<sequence>MLFHELPTEILANLLQMLAYTDILSCRETCKLLRGIIDKSVAVQYALELGASGKLDNLLCAKSNADKLAELREVNRRWAQFRWKHRVGPIPVRSFASVYEFTGGCFFQDLNESYASFRTSSTSSISWLPFPRPNSIGVHEWGHNYFGFRPADICVDVNRDLLVVIERKDSYDGRNQSVICTAHFRTISTNEPHPDALVPTICVCTETNPLICDHSMVVQLGGDHLGLLLSRREIDYSRNDKLHVWNWTNNIRKANITTESNCRWDSFCFLADDAILLPDTGLEELSIYLLTPEPNSIRHTISLQLPETKMKHAIHYMSVRCEPIARSPTSNYHIPTSRISTQTSCQTDPHAAIVIVAMDYAVPTEGEALEIDDFVITLPDPQVFAIKRKKLLELAKGSKEQQSCAEASSSQEIASSIEVPRLHSREWIRFTRWGLSPVPARWICFVQGSRYISMPHRPSGSKKKMALKFYDFNIMEERKAECMSQDFLPEVTAGAQAEGWIEDDDEDEEVEFIPNEVGKATKISTPTKWPVKSVIILAEPLKINKPELFKESFVTSLSCRLIETEAVFDWDSVVIDEDHVIGLKEGHPENDILESLDVLVF</sequence>
<evidence type="ECO:0000313" key="3">
    <source>
        <dbReference type="Proteomes" id="UP000053477"/>
    </source>
</evidence>
<gene>
    <name evidence="2" type="ORF">SCHPADRAFT_929415</name>
</gene>
<evidence type="ECO:0000259" key="1">
    <source>
        <dbReference type="PROSITE" id="PS50181"/>
    </source>
</evidence>
<dbReference type="CDD" id="cd09917">
    <property type="entry name" value="F-box_SF"/>
    <property type="match status" value="1"/>
</dbReference>
<dbReference type="SMART" id="SM00256">
    <property type="entry name" value="FBOX"/>
    <property type="match status" value="1"/>
</dbReference>
<accession>A0A0H2RKL0</accession>
<dbReference type="AlphaFoldDB" id="A0A0H2RKL0"/>
<dbReference type="OrthoDB" id="2751409at2759"/>
<dbReference type="EMBL" id="KQ085983">
    <property type="protein sequence ID" value="KLO12172.1"/>
    <property type="molecule type" value="Genomic_DNA"/>
</dbReference>
<name>A0A0H2RKL0_9AGAM</name>
<organism evidence="2 3">
    <name type="scientific">Schizopora paradoxa</name>
    <dbReference type="NCBI Taxonomy" id="27342"/>
    <lineage>
        <taxon>Eukaryota</taxon>
        <taxon>Fungi</taxon>
        <taxon>Dikarya</taxon>
        <taxon>Basidiomycota</taxon>
        <taxon>Agaricomycotina</taxon>
        <taxon>Agaricomycetes</taxon>
        <taxon>Hymenochaetales</taxon>
        <taxon>Schizoporaceae</taxon>
        <taxon>Schizopora</taxon>
    </lineage>
</organism>
<proteinExistence type="predicted"/>